<dbReference type="FunFam" id="1.20.1560.10:FF:000055">
    <property type="entry name" value="ABC multidrug transporter (Eurofung)"/>
    <property type="match status" value="1"/>
</dbReference>
<dbReference type="PANTHER" id="PTHR24223:SF345">
    <property type="entry name" value="ABC MULTIDRUG TRANSPORTER (EUROFUNG)"/>
    <property type="match status" value="1"/>
</dbReference>
<keyword evidence="3 10" id="KW-0812">Transmembrane</keyword>
<evidence type="ECO:0000313" key="13">
    <source>
        <dbReference type="EMBL" id="KAG7289208.1"/>
    </source>
</evidence>
<dbReference type="InterPro" id="IPR044746">
    <property type="entry name" value="ABCC_6TM_D1"/>
</dbReference>
<dbReference type="InterPro" id="IPR027417">
    <property type="entry name" value="P-loop_NTPase"/>
</dbReference>
<dbReference type="PROSITE" id="PS50929">
    <property type="entry name" value="ABC_TM1F"/>
    <property type="match status" value="2"/>
</dbReference>
<protein>
    <recommendedName>
        <fullName evidence="15">ABC transporter</fullName>
    </recommendedName>
</protein>
<evidence type="ECO:0000256" key="8">
    <source>
        <dbReference type="ARBA" id="ARBA00059074"/>
    </source>
</evidence>
<dbReference type="Proteomes" id="UP001197093">
    <property type="component" value="Unassembled WGS sequence"/>
</dbReference>
<proteinExistence type="predicted"/>
<feature type="domain" description="ABC transmembrane type-1" evidence="12">
    <location>
        <begin position="201"/>
        <end position="470"/>
    </location>
</feature>
<evidence type="ECO:0000313" key="14">
    <source>
        <dbReference type="Proteomes" id="UP001197093"/>
    </source>
</evidence>
<feature type="region of interest" description="Disordered" evidence="9">
    <location>
        <begin position="753"/>
        <end position="791"/>
    </location>
</feature>
<feature type="transmembrane region" description="Helical" evidence="10">
    <location>
        <begin position="952"/>
        <end position="972"/>
    </location>
</feature>
<keyword evidence="7 10" id="KW-0472">Membrane</keyword>
<evidence type="ECO:0000256" key="1">
    <source>
        <dbReference type="ARBA" id="ARBA00004141"/>
    </source>
</evidence>
<dbReference type="EMBL" id="JAHCVI010000002">
    <property type="protein sequence ID" value="KAG7289208.1"/>
    <property type="molecule type" value="Genomic_DNA"/>
</dbReference>
<comment type="caution">
    <text evidence="13">The sequence shown here is derived from an EMBL/GenBank/DDBJ whole genome shotgun (WGS) entry which is preliminary data.</text>
</comment>
<evidence type="ECO:0000256" key="2">
    <source>
        <dbReference type="ARBA" id="ARBA00022448"/>
    </source>
</evidence>
<feature type="transmembrane region" description="Helical" evidence="10">
    <location>
        <begin position="813"/>
        <end position="835"/>
    </location>
</feature>
<comment type="function">
    <text evidence="8">ABC-type transporter; part of the gene cluster that mediates the biosynthesis of the phomopsins, a group of hexapeptide mycotoxins which infects lupins and causes lupinosis disease in livestock.</text>
</comment>
<evidence type="ECO:0000256" key="9">
    <source>
        <dbReference type="SAM" id="MobiDB-lite"/>
    </source>
</evidence>
<comment type="subcellular location">
    <subcellularLocation>
        <location evidence="1">Membrane</location>
        <topology evidence="1">Multi-pass membrane protein</topology>
    </subcellularLocation>
</comment>
<dbReference type="FunFam" id="1.20.1560.10:FF:000066">
    <property type="entry name" value="ABC multidrug transporter (Eurofung)"/>
    <property type="match status" value="1"/>
</dbReference>
<dbReference type="Pfam" id="PF00664">
    <property type="entry name" value="ABC_membrane"/>
    <property type="match status" value="2"/>
</dbReference>
<dbReference type="InterPro" id="IPR003439">
    <property type="entry name" value="ABC_transporter-like_ATP-bd"/>
</dbReference>
<feature type="domain" description="ABC transmembrane type-1" evidence="12">
    <location>
        <begin position="813"/>
        <end position="1075"/>
    </location>
</feature>
<dbReference type="GO" id="GO:0016020">
    <property type="term" value="C:membrane"/>
    <property type="evidence" value="ECO:0007669"/>
    <property type="project" value="UniProtKB-SubCell"/>
</dbReference>
<evidence type="ECO:0000256" key="7">
    <source>
        <dbReference type="ARBA" id="ARBA00023136"/>
    </source>
</evidence>
<evidence type="ECO:0000259" key="11">
    <source>
        <dbReference type="PROSITE" id="PS50893"/>
    </source>
</evidence>
<evidence type="ECO:0000256" key="4">
    <source>
        <dbReference type="ARBA" id="ARBA00022741"/>
    </source>
</evidence>
<feature type="domain" description="ABC transporter" evidence="11">
    <location>
        <begin position="521"/>
        <end position="751"/>
    </location>
</feature>
<evidence type="ECO:0000256" key="3">
    <source>
        <dbReference type="ARBA" id="ARBA00022692"/>
    </source>
</evidence>
<feature type="transmembrane region" description="Helical" evidence="10">
    <location>
        <begin position="928"/>
        <end position="946"/>
    </location>
</feature>
<evidence type="ECO:0000256" key="6">
    <source>
        <dbReference type="ARBA" id="ARBA00022989"/>
    </source>
</evidence>
<dbReference type="InterPro" id="IPR050173">
    <property type="entry name" value="ABC_transporter_C-like"/>
</dbReference>
<dbReference type="GO" id="GO:0005524">
    <property type="term" value="F:ATP binding"/>
    <property type="evidence" value="ECO:0007669"/>
    <property type="project" value="UniProtKB-KW"/>
</dbReference>
<dbReference type="PANTHER" id="PTHR24223">
    <property type="entry name" value="ATP-BINDING CASSETTE SUB-FAMILY C"/>
    <property type="match status" value="1"/>
</dbReference>
<dbReference type="InterPro" id="IPR017871">
    <property type="entry name" value="ABC_transporter-like_CS"/>
</dbReference>
<feature type="domain" description="ABC transporter" evidence="11">
    <location>
        <begin position="1129"/>
        <end position="1410"/>
    </location>
</feature>
<dbReference type="InterPro" id="IPR036640">
    <property type="entry name" value="ABC1_TM_sf"/>
</dbReference>
<feature type="region of interest" description="Disordered" evidence="9">
    <location>
        <begin position="493"/>
        <end position="519"/>
    </location>
</feature>
<dbReference type="Gene3D" id="1.20.1560.10">
    <property type="entry name" value="ABC transporter type 1, transmembrane domain"/>
    <property type="match status" value="2"/>
</dbReference>
<feature type="compositionally biased region" description="Low complexity" evidence="9">
    <location>
        <begin position="1207"/>
        <end position="1216"/>
    </location>
</feature>
<dbReference type="CDD" id="cd03250">
    <property type="entry name" value="ABCC_MRP_domain1"/>
    <property type="match status" value="1"/>
</dbReference>
<accession>A0AAD4F1Q0</accession>
<reference evidence="13" key="1">
    <citation type="submission" date="2023-02" db="EMBL/GenBank/DDBJ databases">
        <authorList>
            <person name="Palmer J.M."/>
        </authorList>
    </citation>
    <scope>NUCLEOTIDE SEQUENCE</scope>
    <source>
        <strain evidence="13">FW57</strain>
    </source>
</reference>
<dbReference type="InterPro" id="IPR011527">
    <property type="entry name" value="ABC1_TM_dom"/>
</dbReference>
<organism evidence="13 14">
    <name type="scientific">Staphylotrichum longicolle</name>
    <dbReference type="NCBI Taxonomy" id="669026"/>
    <lineage>
        <taxon>Eukaryota</taxon>
        <taxon>Fungi</taxon>
        <taxon>Dikarya</taxon>
        <taxon>Ascomycota</taxon>
        <taxon>Pezizomycotina</taxon>
        <taxon>Sordariomycetes</taxon>
        <taxon>Sordariomycetidae</taxon>
        <taxon>Sordariales</taxon>
        <taxon>Chaetomiaceae</taxon>
        <taxon>Staphylotrichum</taxon>
    </lineage>
</organism>
<dbReference type="SUPFAM" id="SSF52540">
    <property type="entry name" value="P-loop containing nucleoside triphosphate hydrolases"/>
    <property type="match status" value="2"/>
</dbReference>
<evidence type="ECO:0000259" key="12">
    <source>
        <dbReference type="PROSITE" id="PS50929"/>
    </source>
</evidence>
<dbReference type="CDD" id="cd18580">
    <property type="entry name" value="ABC_6TM_ABCC_D2"/>
    <property type="match status" value="1"/>
</dbReference>
<keyword evidence="6 10" id="KW-1133">Transmembrane helix</keyword>
<keyword evidence="4" id="KW-0547">Nucleotide-binding</keyword>
<dbReference type="SMART" id="SM00382">
    <property type="entry name" value="AAA"/>
    <property type="match status" value="2"/>
</dbReference>
<feature type="transmembrane region" description="Helical" evidence="10">
    <location>
        <begin position="855"/>
        <end position="875"/>
    </location>
</feature>
<dbReference type="Pfam" id="PF00005">
    <property type="entry name" value="ABC_tran"/>
    <property type="match status" value="2"/>
</dbReference>
<feature type="transmembrane region" description="Helical" evidence="10">
    <location>
        <begin position="333"/>
        <end position="354"/>
    </location>
</feature>
<feature type="transmembrane region" description="Helical" evidence="10">
    <location>
        <begin position="32"/>
        <end position="52"/>
    </location>
</feature>
<feature type="transmembrane region" description="Helical" evidence="10">
    <location>
        <begin position="1036"/>
        <end position="1056"/>
    </location>
</feature>
<dbReference type="SUPFAM" id="SSF90123">
    <property type="entry name" value="ABC transporter transmembrane region"/>
    <property type="match status" value="2"/>
</dbReference>
<name>A0AAD4F1Q0_9PEZI</name>
<feature type="transmembrane region" description="Helical" evidence="10">
    <location>
        <begin position="233"/>
        <end position="257"/>
    </location>
</feature>
<sequence>MDFSGCPADDSFGPAVRGCRGDFDFTIKFEKIFFAIIPAAIFIALSLSRIVYLSRKPVIVSDITQIRTLWLASTNSDEITFSRISTSVVAVKALVIVLESQSKSRWILRWDVKEHSPEETSGLYGLGAYFWLNRLLVTGYRKVLQIRDLFPLDQSMASEALEAKCGHQIDVSRFRGKNHGLAYAVAKALAVPLLLPVGPRIALGAFQFCQPFLIQTLLDYLQRPADESSKNVGYGLIGATILIYVGIAASGAFYWYFQERAMYMARGLLAGAVYRKTTESQLTSSGDSAALTLMSADVERIITGCLSMHEFWANTVEVGLACWLLSRQIGPAFVAPLVVVGVCVVCTALLARFTGPRQKLWMEKIQKRVSLTSGIIAQMKHIKISGLTETVEKTIQSMRLDELDAGAHFRTVIVFVVVVGHMPLYVSPVVAFAFASRTLDVATIFTSMSYVMLLASPLTILFQMIPNFIAALTCLKRIQTFLEQDSRFDFRESPAPKFSPVGEKAEMDGGEPPSNAPSPKVKIIGGSFGWEAGKMSLTNIDLEIPPSQLTIVVGPVASGKSTLCKTLLGEVPVSQGQVLLGSHASRRIGYCDQNPYLSNATIRENIVGFAPFLQARYDEVIEATMLLPDLALFPEGDDTNIGSNGITLSGGQKQRVSMARALYLDTNFYIFDDILSGLDADTEQQVFLRVFSPVGLIRQRKATAVLCTHSVRHLPSADLVVALGPDGNIVEQGTFQELMANEKYIANLGVDASRKPQSEGSSTPPANAIRVSRPARVSKQPTGPSKGEEQARMTGDWAVYRHYFARIDTFSKIVFIVLSAVGGGIVNFGTVWLSFWSKDVASPNPTHSNAFYNGLYALFQVGTLICLFVVAWVCFRSMIRFSGAKFHQEALSTVMNAPLKFFTSTDTGVIVNLFSQDMTLVDNQLPQAMINFVVGSFEVVGMAAVIATSSPYIAVTYPVLVFILYILQRFYLRTSRQVRLLDLEAKSPLYSHFIDTIKGIATFRAFGWVQEGVDQNYRLLDTSQRPAYLLAMIQRWLAFTLQLVVAVLAVGVVTLATQLRSNTAFTGASLVALMTFGDNLAHIIKFYTLLETSIGAVSRLKAFNENVKSESKEGEDMVPPREWPLQGAIEIDGVSAAYSSDSDDGTTTPDHLALNDLHLTIAPGEKVALCGRSGRPIPSGKSSLLLLLLRLLDPVPANPKTTEPPKDSSSSSGSSGTITIDSLPLHALSRPHLRNRLLALPQDPVFLPPGTPVRTNLDPHHAASETDCRAALETVALWPFVAARGGLSAPLSPDTLSQGQKQLFSLARVILRRRIRAKERAVEFGVHVRDGGVLLLDEVSSSVDRETDEAMQRVIMDEFAGYTIVMVSHRLGMVMGFDRVVVMDAGRIVETGRPGELVEVEGGRFRELWMVGDKG</sequence>
<evidence type="ECO:0000256" key="10">
    <source>
        <dbReference type="SAM" id="Phobius"/>
    </source>
</evidence>
<keyword evidence="14" id="KW-1185">Reference proteome</keyword>
<keyword evidence="5" id="KW-0067">ATP-binding</keyword>
<evidence type="ECO:0000256" key="5">
    <source>
        <dbReference type="ARBA" id="ARBA00022840"/>
    </source>
</evidence>
<keyword evidence="2" id="KW-0813">Transport</keyword>
<feature type="transmembrane region" description="Helical" evidence="10">
    <location>
        <begin position="412"/>
        <end position="435"/>
    </location>
</feature>
<dbReference type="CDD" id="cd18579">
    <property type="entry name" value="ABC_6TM_ABCC_D1"/>
    <property type="match status" value="1"/>
</dbReference>
<feature type="transmembrane region" description="Helical" evidence="10">
    <location>
        <begin position="441"/>
        <end position="462"/>
    </location>
</feature>
<dbReference type="GO" id="GO:0140359">
    <property type="term" value="F:ABC-type transporter activity"/>
    <property type="evidence" value="ECO:0007669"/>
    <property type="project" value="InterPro"/>
</dbReference>
<dbReference type="InterPro" id="IPR044726">
    <property type="entry name" value="ABCC_6TM_D2"/>
</dbReference>
<dbReference type="PROSITE" id="PS50893">
    <property type="entry name" value="ABC_TRANSPORTER_2"/>
    <property type="match status" value="2"/>
</dbReference>
<feature type="region of interest" description="Disordered" evidence="9">
    <location>
        <begin position="1196"/>
        <end position="1216"/>
    </location>
</feature>
<dbReference type="Gene3D" id="3.40.50.300">
    <property type="entry name" value="P-loop containing nucleotide triphosphate hydrolases"/>
    <property type="match status" value="2"/>
</dbReference>
<dbReference type="PROSITE" id="PS00211">
    <property type="entry name" value="ABC_TRANSPORTER_1"/>
    <property type="match status" value="2"/>
</dbReference>
<evidence type="ECO:0008006" key="15">
    <source>
        <dbReference type="Google" id="ProtNLM"/>
    </source>
</evidence>
<dbReference type="GO" id="GO:0016887">
    <property type="term" value="F:ATP hydrolysis activity"/>
    <property type="evidence" value="ECO:0007669"/>
    <property type="project" value="InterPro"/>
</dbReference>
<dbReference type="InterPro" id="IPR003593">
    <property type="entry name" value="AAA+_ATPase"/>
</dbReference>
<gene>
    <name evidence="13" type="ORF">NEMBOFW57_005571</name>
</gene>